<evidence type="ECO:0000313" key="3">
    <source>
        <dbReference type="EMBL" id="MBB4702776.1"/>
    </source>
</evidence>
<dbReference type="Proteomes" id="UP000542210">
    <property type="component" value="Unassembled WGS sequence"/>
</dbReference>
<evidence type="ECO:0000313" key="4">
    <source>
        <dbReference type="Proteomes" id="UP000542210"/>
    </source>
</evidence>
<dbReference type="AlphaFoldDB" id="A0A7W7GD92"/>
<feature type="chain" id="PRO_5030829215" description="MFS transporter" evidence="2">
    <location>
        <begin position="32"/>
        <end position="184"/>
    </location>
</feature>
<protein>
    <recommendedName>
        <fullName evidence="5">MFS transporter</fullName>
    </recommendedName>
</protein>
<keyword evidence="1" id="KW-1133">Transmembrane helix</keyword>
<evidence type="ECO:0000256" key="2">
    <source>
        <dbReference type="SAM" id="SignalP"/>
    </source>
</evidence>
<keyword evidence="1" id="KW-0812">Transmembrane</keyword>
<keyword evidence="2" id="KW-0732">Signal</keyword>
<reference evidence="3 4" key="1">
    <citation type="submission" date="2020-08" db="EMBL/GenBank/DDBJ databases">
        <title>Sequencing the genomes of 1000 actinobacteria strains.</title>
        <authorList>
            <person name="Klenk H.-P."/>
        </authorList>
    </citation>
    <scope>NUCLEOTIDE SEQUENCE [LARGE SCALE GENOMIC DNA]</scope>
    <source>
        <strain evidence="3 4">DSM 45784</strain>
    </source>
</reference>
<organism evidence="3 4">
    <name type="scientific">Sphaerisporangium siamense</name>
    <dbReference type="NCBI Taxonomy" id="795645"/>
    <lineage>
        <taxon>Bacteria</taxon>
        <taxon>Bacillati</taxon>
        <taxon>Actinomycetota</taxon>
        <taxon>Actinomycetes</taxon>
        <taxon>Streptosporangiales</taxon>
        <taxon>Streptosporangiaceae</taxon>
        <taxon>Sphaerisporangium</taxon>
    </lineage>
</organism>
<feature type="transmembrane region" description="Helical" evidence="1">
    <location>
        <begin position="100"/>
        <end position="118"/>
    </location>
</feature>
<accession>A0A7W7GD92</accession>
<proteinExistence type="predicted"/>
<gene>
    <name evidence="3" type="ORF">BJ982_004320</name>
</gene>
<feature type="signal peptide" evidence="2">
    <location>
        <begin position="1"/>
        <end position="31"/>
    </location>
</feature>
<sequence length="184" mass="19492">MSAEEPLLRLARAAVFATVCLFLSTAGHAFAGGGGVDPAVLLAGLAGTMGLAYAINGREREPEVVLAASAVAQISLHEVFGWTTHSVPTALGTEHGHRTFGMTLAHLMVAMASGWWLYRGEQAAWLMLRLWATAPFPVLRWLFTTAGRTTPPAPPAVPVSFPQPRPAWTVPAAIHRRGPPAIIG</sequence>
<evidence type="ECO:0000256" key="1">
    <source>
        <dbReference type="SAM" id="Phobius"/>
    </source>
</evidence>
<keyword evidence="4" id="KW-1185">Reference proteome</keyword>
<comment type="caution">
    <text evidence="3">The sequence shown here is derived from an EMBL/GenBank/DDBJ whole genome shotgun (WGS) entry which is preliminary data.</text>
</comment>
<keyword evidence="1" id="KW-0472">Membrane</keyword>
<dbReference type="RefSeq" id="WP_184882761.1">
    <property type="nucleotide sequence ID" value="NZ_BOOV01000005.1"/>
</dbReference>
<feature type="transmembrane region" description="Helical" evidence="1">
    <location>
        <begin position="39"/>
        <end position="56"/>
    </location>
</feature>
<dbReference type="EMBL" id="JACHND010000001">
    <property type="protein sequence ID" value="MBB4702776.1"/>
    <property type="molecule type" value="Genomic_DNA"/>
</dbReference>
<name>A0A7W7GD92_9ACTN</name>
<evidence type="ECO:0008006" key="5">
    <source>
        <dbReference type="Google" id="ProtNLM"/>
    </source>
</evidence>